<dbReference type="PANTHER" id="PTHR32338:SF10">
    <property type="entry name" value="N-ACETYL-GAMMA-GLUTAMYL-PHOSPHATE REDUCTASE, CHLOROPLASTIC-RELATED"/>
    <property type="match status" value="1"/>
</dbReference>
<keyword evidence="3 5" id="KW-0521">NADP</keyword>
<sequence>METIKAAIIGVTGYSGIELYRLLRQHPHIEVQSVHASQSVGQNLSDLFPHIGNGQEIIIEAVDSEQIMKTVDLVFLATPSGYSKDMAGLFLEQDFPVVDLSGDYRLPAEAYEKWYDKPAAPASEQERFTYGLSEWTNLFGKKFISNPGCYATATLLSLLPLVDIIDEKSIIVDAKSGLTGAGKSLTASSHFVQAYGNYSTYKLNRHQHIPEIMQVLQAHNPDIPHLQFSTSLLPINRGIVATSYLHLKDGMTEEDVDLAFKEAYKESAFVQLHGHQFPDLHQVVGSNRVAIGWEYNPRTEVLTVMTVLDNLIKGAAGQAIQNVNLMYGFPETAGLDNLASYI</sequence>
<dbReference type="InterPro" id="IPR023013">
    <property type="entry name" value="AGPR_AS"/>
</dbReference>
<dbReference type="Pfam" id="PF22698">
    <property type="entry name" value="Semialdhyde_dhC_1"/>
    <property type="match status" value="1"/>
</dbReference>
<keyword evidence="9" id="KW-1185">Reference proteome</keyword>
<gene>
    <name evidence="5" type="primary">argC</name>
    <name evidence="8" type="ORF">J2S23_000007</name>
</gene>
<dbReference type="SUPFAM" id="SSF51735">
    <property type="entry name" value="NAD(P)-binding Rossmann-fold domains"/>
    <property type="match status" value="1"/>
</dbReference>
<dbReference type="InterPro" id="IPR000534">
    <property type="entry name" value="Semialdehyde_DH_NAD-bd"/>
</dbReference>
<evidence type="ECO:0000259" key="7">
    <source>
        <dbReference type="SMART" id="SM00859"/>
    </source>
</evidence>
<feature type="active site" evidence="5 6">
    <location>
        <position position="149"/>
    </location>
</feature>
<dbReference type="EC" id="1.2.1.38" evidence="5"/>
<dbReference type="SMART" id="SM00859">
    <property type="entry name" value="Semialdhyde_dh"/>
    <property type="match status" value="1"/>
</dbReference>
<dbReference type="NCBIfam" id="TIGR01850">
    <property type="entry name" value="argC"/>
    <property type="match status" value="1"/>
</dbReference>
<organism evidence="8 9">
    <name type="scientific">Streptococcus moroccensis</name>
    <dbReference type="NCBI Taxonomy" id="1451356"/>
    <lineage>
        <taxon>Bacteria</taxon>
        <taxon>Bacillati</taxon>
        <taxon>Bacillota</taxon>
        <taxon>Bacilli</taxon>
        <taxon>Lactobacillales</taxon>
        <taxon>Streptococcaceae</taxon>
        <taxon>Streptococcus</taxon>
    </lineage>
</organism>
<protein>
    <recommendedName>
        <fullName evidence="5">N-acetyl-gamma-glutamyl-phosphate reductase</fullName>
        <shortName evidence="5">AGPR</shortName>
        <ecNumber evidence="5">1.2.1.38</ecNumber>
    </recommendedName>
    <alternativeName>
        <fullName evidence="5">N-acetyl-glutamate semialdehyde dehydrogenase</fullName>
        <shortName evidence="5">NAGSA dehydrogenase</shortName>
    </alternativeName>
</protein>
<comment type="pathway">
    <text evidence="5">Amino-acid biosynthesis; L-arginine biosynthesis; N(2)-acetyl-L-ornithine from L-glutamate: step 3/4.</text>
</comment>
<reference evidence="8 9" key="1">
    <citation type="submission" date="2023-07" db="EMBL/GenBank/DDBJ databases">
        <title>Genomic Encyclopedia of Type Strains, Phase IV (KMG-IV): sequencing the most valuable type-strain genomes for metagenomic binning, comparative biology and taxonomic classification.</title>
        <authorList>
            <person name="Goeker M."/>
        </authorList>
    </citation>
    <scope>NUCLEOTIDE SEQUENCE [LARGE SCALE GENOMIC DNA]</scope>
    <source>
        <strain evidence="8 9">DSM 105143</strain>
    </source>
</reference>
<keyword evidence="4 5" id="KW-0560">Oxidoreductase</keyword>
<dbReference type="InterPro" id="IPR036291">
    <property type="entry name" value="NAD(P)-bd_dom_sf"/>
</dbReference>
<dbReference type="Pfam" id="PF01118">
    <property type="entry name" value="Semialdhyde_dh"/>
    <property type="match status" value="1"/>
</dbReference>
<dbReference type="EMBL" id="JAUSTM010000001">
    <property type="protein sequence ID" value="MDQ0221476.1"/>
    <property type="molecule type" value="Genomic_DNA"/>
</dbReference>
<name>A0ABT9YNA1_9STRE</name>
<dbReference type="CDD" id="cd17895">
    <property type="entry name" value="AGPR_1_N"/>
    <property type="match status" value="1"/>
</dbReference>
<accession>A0ABT9YNA1</accession>
<keyword evidence="2 5" id="KW-0028">Amino-acid biosynthesis</keyword>
<keyword evidence="5" id="KW-0963">Cytoplasm</keyword>
<comment type="subcellular location">
    <subcellularLocation>
        <location evidence="5">Cytoplasm</location>
    </subcellularLocation>
</comment>
<evidence type="ECO:0000256" key="2">
    <source>
        <dbReference type="ARBA" id="ARBA00022605"/>
    </source>
</evidence>
<dbReference type="Gene3D" id="3.30.360.10">
    <property type="entry name" value="Dihydrodipicolinate Reductase, domain 2"/>
    <property type="match status" value="1"/>
</dbReference>
<evidence type="ECO:0000313" key="8">
    <source>
        <dbReference type="EMBL" id="MDQ0221476.1"/>
    </source>
</evidence>
<evidence type="ECO:0000256" key="5">
    <source>
        <dbReference type="HAMAP-Rule" id="MF_00150"/>
    </source>
</evidence>
<dbReference type="InterPro" id="IPR000706">
    <property type="entry name" value="AGPR_type-1"/>
</dbReference>
<dbReference type="Proteomes" id="UP001223079">
    <property type="component" value="Unassembled WGS sequence"/>
</dbReference>
<comment type="similarity">
    <text evidence="5">Belongs to the NAGSA dehydrogenase family. Type 1 subfamily.</text>
</comment>
<dbReference type="InterPro" id="IPR050085">
    <property type="entry name" value="AGPR"/>
</dbReference>
<dbReference type="GO" id="GO:0003942">
    <property type="term" value="F:N-acetyl-gamma-glutamyl-phosphate reductase activity"/>
    <property type="evidence" value="ECO:0007669"/>
    <property type="project" value="UniProtKB-EC"/>
</dbReference>
<feature type="domain" description="Semialdehyde dehydrogenase NAD-binding" evidence="7">
    <location>
        <begin position="5"/>
        <end position="143"/>
    </location>
</feature>
<keyword evidence="1 5" id="KW-0055">Arginine biosynthesis</keyword>
<dbReference type="HAMAP" id="MF_00150">
    <property type="entry name" value="ArgC_type1"/>
    <property type="match status" value="1"/>
</dbReference>
<evidence type="ECO:0000256" key="3">
    <source>
        <dbReference type="ARBA" id="ARBA00022857"/>
    </source>
</evidence>
<comment type="caution">
    <text evidence="8">The sequence shown here is derived from an EMBL/GenBank/DDBJ whole genome shotgun (WGS) entry which is preliminary data.</text>
</comment>
<comment type="catalytic activity">
    <reaction evidence="5">
        <text>N-acetyl-L-glutamate 5-semialdehyde + phosphate + NADP(+) = N-acetyl-L-glutamyl 5-phosphate + NADPH + H(+)</text>
        <dbReference type="Rhea" id="RHEA:21588"/>
        <dbReference type="ChEBI" id="CHEBI:15378"/>
        <dbReference type="ChEBI" id="CHEBI:29123"/>
        <dbReference type="ChEBI" id="CHEBI:43474"/>
        <dbReference type="ChEBI" id="CHEBI:57783"/>
        <dbReference type="ChEBI" id="CHEBI:57936"/>
        <dbReference type="ChEBI" id="CHEBI:58349"/>
        <dbReference type="EC" id="1.2.1.38"/>
    </reaction>
</comment>
<dbReference type="PROSITE" id="PS01224">
    <property type="entry name" value="ARGC"/>
    <property type="match status" value="1"/>
</dbReference>
<dbReference type="Gene3D" id="3.40.50.720">
    <property type="entry name" value="NAD(P)-binding Rossmann-like Domain"/>
    <property type="match status" value="1"/>
</dbReference>
<dbReference type="InterPro" id="IPR058924">
    <property type="entry name" value="AGPR_dimerisation_dom"/>
</dbReference>
<evidence type="ECO:0000256" key="6">
    <source>
        <dbReference type="PROSITE-ProRule" id="PRU10010"/>
    </source>
</evidence>
<proteinExistence type="inferred from homology"/>
<evidence type="ECO:0000313" key="9">
    <source>
        <dbReference type="Proteomes" id="UP001223079"/>
    </source>
</evidence>
<dbReference type="SUPFAM" id="SSF55347">
    <property type="entry name" value="Glyceraldehyde-3-phosphate dehydrogenase-like, C-terminal domain"/>
    <property type="match status" value="1"/>
</dbReference>
<evidence type="ECO:0000256" key="4">
    <source>
        <dbReference type="ARBA" id="ARBA00023002"/>
    </source>
</evidence>
<dbReference type="CDD" id="cd23934">
    <property type="entry name" value="AGPR_1_C"/>
    <property type="match status" value="1"/>
</dbReference>
<evidence type="ECO:0000256" key="1">
    <source>
        <dbReference type="ARBA" id="ARBA00022571"/>
    </source>
</evidence>
<comment type="function">
    <text evidence="5">Catalyzes the NADPH-dependent reduction of N-acetyl-5-glutamyl phosphate to yield N-acetyl-L-glutamate 5-semialdehyde.</text>
</comment>
<dbReference type="PANTHER" id="PTHR32338">
    <property type="entry name" value="N-ACETYL-GAMMA-GLUTAMYL-PHOSPHATE REDUCTASE, CHLOROPLASTIC-RELATED-RELATED"/>
    <property type="match status" value="1"/>
</dbReference>